<keyword evidence="7 8" id="KW-0012">Acyltransferase</keyword>
<dbReference type="EMBL" id="JAKUCV010000404">
    <property type="protein sequence ID" value="KAJ4850214.1"/>
    <property type="molecule type" value="Genomic_DNA"/>
</dbReference>
<evidence type="ECO:0000256" key="7">
    <source>
        <dbReference type="ARBA" id="ARBA00023315"/>
    </source>
</evidence>
<comment type="domain">
    <text evidence="8">The DHHC domain is required for palmitoyltransferase activity.</text>
</comment>
<dbReference type="InterPro" id="IPR001594">
    <property type="entry name" value="Palmitoyltrfase_DHHC"/>
</dbReference>
<feature type="transmembrane region" description="Helical" evidence="8">
    <location>
        <begin position="227"/>
        <end position="252"/>
    </location>
</feature>
<comment type="similarity">
    <text evidence="2 8">Belongs to the DHHC palmitoyltransferase family.</text>
</comment>
<dbReference type="GO" id="GO:0006612">
    <property type="term" value="P:protein targeting to membrane"/>
    <property type="evidence" value="ECO:0007669"/>
    <property type="project" value="TreeGrafter"/>
</dbReference>
<dbReference type="GO" id="GO:0005794">
    <property type="term" value="C:Golgi apparatus"/>
    <property type="evidence" value="ECO:0007669"/>
    <property type="project" value="TreeGrafter"/>
</dbReference>
<dbReference type="PANTHER" id="PTHR22883:SF440">
    <property type="entry name" value="S-ACYLTRANSFERASE"/>
    <property type="match status" value="1"/>
</dbReference>
<comment type="subcellular location">
    <subcellularLocation>
        <location evidence="1">Endomembrane system</location>
        <topology evidence="1">Multi-pass membrane protein</topology>
    </subcellularLocation>
</comment>
<name>A0A9Q0JQD3_9ROSI</name>
<dbReference type="EC" id="2.3.1.225" evidence="8"/>
<dbReference type="GO" id="GO:0019706">
    <property type="term" value="F:protein-cysteine S-palmitoyltransferase activity"/>
    <property type="evidence" value="ECO:0007669"/>
    <property type="project" value="UniProtKB-EC"/>
</dbReference>
<evidence type="ECO:0000256" key="6">
    <source>
        <dbReference type="ARBA" id="ARBA00023136"/>
    </source>
</evidence>
<evidence type="ECO:0000256" key="5">
    <source>
        <dbReference type="ARBA" id="ARBA00022989"/>
    </source>
</evidence>
<dbReference type="GO" id="GO:0005783">
    <property type="term" value="C:endoplasmic reticulum"/>
    <property type="evidence" value="ECO:0007669"/>
    <property type="project" value="TreeGrafter"/>
</dbReference>
<keyword evidence="3 8" id="KW-0808">Transferase</keyword>
<accession>A0A9Q0JQD3</accession>
<reference evidence="10" key="1">
    <citation type="submission" date="2022-02" db="EMBL/GenBank/DDBJ databases">
        <authorList>
            <person name="Henning P.M."/>
            <person name="McCubbin A.G."/>
            <person name="Shore J.S."/>
        </authorList>
    </citation>
    <scope>NUCLEOTIDE SEQUENCE</scope>
    <source>
        <strain evidence="10">F60SS</strain>
        <tissue evidence="10">Leaves</tissue>
    </source>
</reference>
<gene>
    <name evidence="10" type="primary">PAT08</name>
    <name evidence="10" type="ORF">Tsubulata_047140</name>
</gene>
<dbReference type="AlphaFoldDB" id="A0A9Q0JQD3"/>
<feature type="transmembrane region" description="Helical" evidence="8">
    <location>
        <begin position="30"/>
        <end position="50"/>
    </location>
</feature>
<keyword evidence="6 8" id="KW-0472">Membrane</keyword>
<dbReference type="PANTHER" id="PTHR22883">
    <property type="entry name" value="ZINC FINGER DHHC DOMAIN CONTAINING PROTEIN"/>
    <property type="match status" value="1"/>
</dbReference>
<evidence type="ECO:0000313" key="11">
    <source>
        <dbReference type="Proteomes" id="UP001141552"/>
    </source>
</evidence>
<reference evidence="10" key="2">
    <citation type="journal article" date="2023" name="Plants (Basel)">
        <title>Annotation of the Turnera subulata (Passifloraceae) Draft Genome Reveals the S-Locus Evolved after the Divergence of Turneroideae from Passifloroideae in a Stepwise Manner.</title>
        <authorList>
            <person name="Henning P.M."/>
            <person name="Roalson E.H."/>
            <person name="Mir W."/>
            <person name="McCubbin A.G."/>
            <person name="Shore J.S."/>
        </authorList>
    </citation>
    <scope>NUCLEOTIDE SEQUENCE</scope>
    <source>
        <strain evidence="10">F60SS</strain>
    </source>
</reference>
<evidence type="ECO:0000256" key="3">
    <source>
        <dbReference type="ARBA" id="ARBA00022679"/>
    </source>
</evidence>
<dbReference type="Pfam" id="PF01529">
    <property type="entry name" value="DHHC"/>
    <property type="match status" value="1"/>
</dbReference>
<dbReference type="Proteomes" id="UP001141552">
    <property type="component" value="Unassembled WGS sequence"/>
</dbReference>
<protein>
    <recommendedName>
        <fullName evidence="8">S-acyltransferase</fullName>
        <ecNumber evidence="8">2.3.1.225</ecNumber>
    </recommendedName>
    <alternativeName>
        <fullName evidence="8">Palmitoyltransferase</fullName>
    </alternativeName>
</protein>
<evidence type="ECO:0000256" key="1">
    <source>
        <dbReference type="ARBA" id="ARBA00004127"/>
    </source>
</evidence>
<organism evidence="10 11">
    <name type="scientific">Turnera subulata</name>
    <dbReference type="NCBI Taxonomy" id="218843"/>
    <lineage>
        <taxon>Eukaryota</taxon>
        <taxon>Viridiplantae</taxon>
        <taxon>Streptophyta</taxon>
        <taxon>Embryophyta</taxon>
        <taxon>Tracheophyta</taxon>
        <taxon>Spermatophyta</taxon>
        <taxon>Magnoliopsida</taxon>
        <taxon>eudicotyledons</taxon>
        <taxon>Gunneridae</taxon>
        <taxon>Pentapetalae</taxon>
        <taxon>rosids</taxon>
        <taxon>fabids</taxon>
        <taxon>Malpighiales</taxon>
        <taxon>Passifloraceae</taxon>
        <taxon>Turnera</taxon>
    </lineage>
</organism>
<dbReference type="InterPro" id="IPR039859">
    <property type="entry name" value="PFA4/ZDH16/20/ERF2-like"/>
</dbReference>
<sequence>MAKRVYQVWKGRNIFIFKGRLIFGPDAKSLLITILLIVVPIVVFCTNVASNLVHRFPLHNEGYAIFAAAILFTIYVLVLLFLTSARDPGIVPRNSHPPDEEICYDSSASVEVSGAVRQTPTPRLPRTKEVFVNGFTVKVKYCETCMLYRPPRCSHCSVCDNCVERFDHHCPWVGQCIGLRNYRYFFLFVSSSALLCIFIFAMSALNIKFLMEDFGTLWKAIKESPASLILIIYCFIFLWFVGGLTCFHLYLISRNQTTYENFRYGAVNRHNVYNQGWIKNFLEVFCSKTPPSRNNFRAYVQEEAPMRLPREVKINDSEGDRRTKIQDNLEIDNDLMKISERRNEAEGGGN</sequence>
<feature type="transmembrane region" description="Helical" evidence="8">
    <location>
        <begin position="184"/>
        <end position="207"/>
    </location>
</feature>
<evidence type="ECO:0000259" key="9">
    <source>
        <dbReference type="Pfam" id="PF01529"/>
    </source>
</evidence>
<evidence type="ECO:0000256" key="2">
    <source>
        <dbReference type="ARBA" id="ARBA00008574"/>
    </source>
</evidence>
<dbReference type="OrthoDB" id="4096362at2759"/>
<proteinExistence type="inferred from homology"/>
<keyword evidence="11" id="KW-1185">Reference proteome</keyword>
<keyword evidence="4 8" id="KW-0812">Transmembrane</keyword>
<evidence type="ECO:0000256" key="4">
    <source>
        <dbReference type="ARBA" id="ARBA00022692"/>
    </source>
</evidence>
<evidence type="ECO:0000313" key="10">
    <source>
        <dbReference type="EMBL" id="KAJ4850214.1"/>
    </source>
</evidence>
<evidence type="ECO:0000256" key="8">
    <source>
        <dbReference type="RuleBase" id="RU079119"/>
    </source>
</evidence>
<feature type="domain" description="Palmitoyltransferase DHHC" evidence="9">
    <location>
        <begin position="140"/>
        <end position="263"/>
    </location>
</feature>
<comment type="caution">
    <text evidence="10">The sequence shown here is derived from an EMBL/GenBank/DDBJ whole genome shotgun (WGS) entry which is preliminary data.</text>
</comment>
<dbReference type="PROSITE" id="PS50216">
    <property type="entry name" value="DHHC"/>
    <property type="match status" value="1"/>
</dbReference>
<keyword evidence="5 8" id="KW-1133">Transmembrane helix</keyword>
<feature type="transmembrane region" description="Helical" evidence="8">
    <location>
        <begin position="62"/>
        <end position="83"/>
    </location>
</feature>
<comment type="catalytic activity">
    <reaction evidence="8">
        <text>L-cysteinyl-[protein] + hexadecanoyl-CoA = S-hexadecanoyl-L-cysteinyl-[protein] + CoA</text>
        <dbReference type="Rhea" id="RHEA:36683"/>
        <dbReference type="Rhea" id="RHEA-COMP:10131"/>
        <dbReference type="Rhea" id="RHEA-COMP:11032"/>
        <dbReference type="ChEBI" id="CHEBI:29950"/>
        <dbReference type="ChEBI" id="CHEBI:57287"/>
        <dbReference type="ChEBI" id="CHEBI:57379"/>
        <dbReference type="ChEBI" id="CHEBI:74151"/>
        <dbReference type="EC" id="2.3.1.225"/>
    </reaction>
</comment>